<name>A0ABT1RTA1_9FIRM</name>
<keyword evidence="3" id="KW-1185">Reference proteome</keyword>
<gene>
    <name evidence="2" type="ORF">NE619_16700</name>
</gene>
<organism evidence="2 3">
    <name type="scientific">Anaerovorax odorimutans</name>
    <dbReference type="NCBI Taxonomy" id="109327"/>
    <lineage>
        <taxon>Bacteria</taxon>
        <taxon>Bacillati</taxon>
        <taxon>Bacillota</taxon>
        <taxon>Clostridia</taxon>
        <taxon>Peptostreptococcales</taxon>
        <taxon>Anaerovoracaceae</taxon>
        <taxon>Anaerovorax</taxon>
    </lineage>
</organism>
<accession>A0ABT1RTA1</accession>
<evidence type="ECO:0000313" key="2">
    <source>
        <dbReference type="EMBL" id="MCQ4638371.1"/>
    </source>
</evidence>
<comment type="caution">
    <text evidence="2">The sequence shown here is derived from an EMBL/GenBank/DDBJ whole genome shotgun (WGS) entry which is preliminary data.</text>
</comment>
<dbReference type="EMBL" id="JANFXK010000026">
    <property type="protein sequence ID" value="MCQ4638371.1"/>
    <property type="molecule type" value="Genomic_DNA"/>
</dbReference>
<evidence type="ECO:0000313" key="3">
    <source>
        <dbReference type="Proteomes" id="UP001524502"/>
    </source>
</evidence>
<feature type="region of interest" description="Disordered" evidence="1">
    <location>
        <begin position="58"/>
        <end position="79"/>
    </location>
</feature>
<feature type="non-terminal residue" evidence="2">
    <location>
        <position position="79"/>
    </location>
</feature>
<dbReference type="Proteomes" id="UP001524502">
    <property type="component" value="Unassembled WGS sequence"/>
</dbReference>
<proteinExistence type="predicted"/>
<evidence type="ECO:0000256" key="1">
    <source>
        <dbReference type="SAM" id="MobiDB-lite"/>
    </source>
</evidence>
<sequence>MPDFYVANRNEKWNLEQKSPDLDCFTFSAAPIDLTTAKPPFSPHQSACPHWARHLFPSSRKQKNVSRRQTPQDAYRASD</sequence>
<reference evidence="2 3" key="1">
    <citation type="submission" date="2022-06" db="EMBL/GenBank/DDBJ databases">
        <title>Isolation of gut microbiota from human fecal samples.</title>
        <authorList>
            <person name="Pamer E.G."/>
            <person name="Barat B."/>
            <person name="Waligurski E."/>
            <person name="Medina S."/>
            <person name="Paddock L."/>
            <person name="Mostad J."/>
        </authorList>
    </citation>
    <scope>NUCLEOTIDE SEQUENCE [LARGE SCALE GENOMIC DNA]</scope>
    <source>
        <strain evidence="2 3">SL.3.17</strain>
    </source>
</reference>
<protein>
    <submittedName>
        <fullName evidence="2">Uncharacterized protein</fullName>
    </submittedName>
</protein>